<proteinExistence type="predicted"/>
<evidence type="ECO:0000259" key="3">
    <source>
        <dbReference type="PROSITE" id="PS51791"/>
    </source>
</evidence>
<accession>A0A1W2TRR4</accession>
<organism evidence="4">
    <name type="scientific">Rosellinia necatrix</name>
    <name type="common">White root-rot fungus</name>
    <dbReference type="NCBI Taxonomy" id="77044"/>
    <lineage>
        <taxon>Eukaryota</taxon>
        <taxon>Fungi</taxon>
        <taxon>Dikarya</taxon>
        <taxon>Ascomycota</taxon>
        <taxon>Pezizomycotina</taxon>
        <taxon>Sordariomycetes</taxon>
        <taxon>Xylariomycetidae</taxon>
        <taxon>Xylariales</taxon>
        <taxon>Xylariaceae</taxon>
        <taxon>Rosellinia</taxon>
    </lineage>
</organism>
<feature type="region of interest" description="Disordered" evidence="1">
    <location>
        <begin position="215"/>
        <end position="261"/>
    </location>
</feature>
<evidence type="ECO:0000259" key="2">
    <source>
        <dbReference type="PROSITE" id="PS50275"/>
    </source>
</evidence>
<feature type="compositionally biased region" description="Basic and acidic residues" evidence="1">
    <location>
        <begin position="163"/>
        <end position="175"/>
    </location>
</feature>
<dbReference type="OrthoDB" id="405996at2759"/>
<dbReference type="OMA" id="YFWNRHL"/>
<dbReference type="PROSITE" id="PS50275">
    <property type="entry name" value="SAC"/>
    <property type="match status" value="1"/>
</dbReference>
<dbReference type="Proteomes" id="UP000054516">
    <property type="component" value="Unassembled WGS sequence"/>
</dbReference>
<dbReference type="AlphaFoldDB" id="A0A1W2TRR4"/>
<evidence type="ECO:0000256" key="1">
    <source>
        <dbReference type="SAM" id="MobiDB-lite"/>
    </source>
</evidence>
<evidence type="ECO:0000313" key="4">
    <source>
        <dbReference type="EMBL" id="GAP91191.1"/>
    </source>
</evidence>
<protein>
    <submittedName>
        <fullName evidence="4">Putative syja_n domain-containing protein</fullName>
    </submittedName>
</protein>
<feature type="region of interest" description="Disordered" evidence="1">
    <location>
        <begin position="830"/>
        <end position="850"/>
    </location>
</feature>
<dbReference type="STRING" id="77044.A0A1W2TRR4"/>
<feature type="region of interest" description="Disordered" evidence="1">
    <location>
        <begin position="134"/>
        <end position="179"/>
    </location>
</feature>
<dbReference type="GO" id="GO:0043812">
    <property type="term" value="F:phosphatidylinositol-4-phosphate phosphatase activity"/>
    <property type="evidence" value="ECO:0007669"/>
    <property type="project" value="TreeGrafter"/>
</dbReference>
<feature type="region of interest" description="Disordered" evidence="1">
    <location>
        <begin position="913"/>
        <end position="936"/>
    </location>
</feature>
<gene>
    <name evidence="4" type="ORF">SAMD00023353_5300510</name>
</gene>
<dbReference type="PANTHER" id="PTHR45662:SF7">
    <property type="entry name" value="SACI DOMAIN PROTEIN (AFU_ORTHOLOGUE AFUA_1G15890)"/>
    <property type="match status" value="1"/>
</dbReference>
<dbReference type="PROSITE" id="PS51791">
    <property type="entry name" value="HSAC2"/>
    <property type="match status" value="1"/>
</dbReference>
<sequence length="969" mass="107093">MPGLARKLLIYAAVDGLIIQPLASKGQTRTPAAVKVQYGDATLTSVSRDLPASPDSTPLNLSFEAFGIIGLFTVARLSYLITITGRQQVAQVRGYPVYVVTDVAVTPCANRNEAESAIDHTALKLRRALAEKLPEEVSDSESEVEALPSAAGTEDTDDPGAQSDREIPQARESGEQRSIAQDVFKKNGNYGRFAQKWFSNKGWMANRRQNLGLSGVRPAATVDRKDEDADRIRKESDDDDLSKTVVRETPDPPPGSTAGESLTPKLLRMAHIWFGTSKSFFFSYDTDLTRSLASQTAVGAQSPLYRMADPMFFWNQNLLKPFMALGDESLLLPLMQGFVGQRSFVVDQHPPQFDSQLDSVEMNDMTGSLPGSPPQERASFDLRPSEKKYVLTVVSRRSVKRAGLRYLRRGIDDEGFAANSVETEQILSTPSWEPSSKIYSFVQVRGSIPLFFTQSPWSLKPMPVLQHSPEANFRAFSKHFNRMSDKYGFVQLVNLIEKRGVEAIVGNEYQKMTEKYSREIPEGARALAFEWFDFHSACRGMKFENVSQLLDTLGKKIEKTGSTVELNGHTNRKQNGVLRTNCMDCLDRTNVCQSSFAKFVLDLQLQEEGFDMSTQVDQENSWFNTLWADNGDAISKQYASTAAMKGDYTRTRKRDYRGIVNDIGLSLTRFYNGMVNDYFSQAAIDFFLGNVTSLVFDEFEGSMKTKDPGVSMSKMRELAIETSQKIAIGDDKEDFIGGWTLLSPHTSDTIRTFPFEEVVLLLTDGALYLCRFDWNLDKVSSFERVDLAHVIDIKVGTYITSTISPTQADEAKNVGIVVTYAPGKTDVKRTNTRSLSSLPEQAAPKPPTNVLNQGILSSITGKPAAAAATGPRKMALKALYAHTAISEAQGTRYMTEAEQVNVIAAEIERLALAGRPPPPDKVSDGGNEGEARAGSGLVHRGDIISLEDAKRSTGLLEQLGHTIKKLVWA</sequence>
<dbReference type="InterPro" id="IPR022158">
    <property type="entry name" value="Inositol_phosphatase"/>
</dbReference>
<dbReference type="GO" id="GO:0005783">
    <property type="term" value="C:endoplasmic reticulum"/>
    <property type="evidence" value="ECO:0007669"/>
    <property type="project" value="TreeGrafter"/>
</dbReference>
<dbReference type="PANTHER" id="PTHR45662">
    <property type="entry name" value="PHOSPHATIDYLINOSITIDE PHOSPHATASE SAC1"/>
    <property type="match status" value="1"/>
</dbReference>
<dbReference type="EMBL" id="DF977498">
    <property type="protein sequence ID" value="GAP91191.1"/>
    <property type="molecule type" value="Genomic_DNA"/>
</dbReference>
<name>A0A1W2TRR4_ROSNE</name>
<feature type="domain" description="SAC" evidence="2">
    <location>
        <begin position="276"/>
        <end position="640"/>
    </location>
</feature>
<dbReference type="Pfam" id="PF12456">
    <property type="entry name" value="hSac2"/>
    <property type="match status" value="1"/>
</dbReference>
<evidence type="ECO:0000313" key="5">
    <source>
        <dbReference type="Proteomes" id="UP000054516"/>
    </source>
</evidence>
<dbReference type="InterPro" id="IPR034753">
    <property type="entry name" value="hSac2"/>
</dbReference>
<dbReference type="Pfam" id="PF02383">
    <property type="entry name" value="Syja_N"/>
    <property type="match status" value="1"/>
</dbReference>
<feature type="domain" description="HSac2" evidence="3">
    <location>
        <begin position="710"/>
        <end position="874"/>
    </location>
</feature>
<dbReference type="InterPro" id="IPR002013">
    <property type="entry name" value="SAC_dom"/>
</dbReference>
<dbReference type="GO" id="GO:0046856">
    <property type="term" value="P:phosphatidylinositol dephosphorylation"/>
    <property type="evidence" value="ECO:0007669"/>
    <property type="project" value="TreeGrafter"/>
</dbReference>
<reference evidence="4" key="1">
    <citation type="submission" date="2016-03" db="EMBL/GenBank/DDBJ databases">
        <title>Draft genome sequence of Rosellinia necatrix.</title>
        <authorList>
            <person name="Kanematsu S."/>
        </authorList>
    </citation>
    <scope>NUCLEOTIDE SEQUENCE [LARGE SCALE GENOMIC DNA]</scope>
    <source>
        <strain evidence="4">W97</strain>
    </source>
</reference>
<feature type="compositionally biased region" description="Basic and acidic residues" evidence="1">
    <location>
        <begin position="222"/>
        <end position="250"/>
    </location>
</feature>
<keyword evidence="5" id="KW-1185">Reference proteome</keyword>